<organism evidence="2 3">
    <name type="scientific">Vigna angularis var. angularis</name>
    <dbReference type="NCBI Taxonomy" id="157739"/>
    <lineage>
        <taxon>Eukaryota</taxon>
        <taxon>Viridiplantae</taxon>
        <taxon>Streptophyta</taxon>
        <taxon>Embryophyta</taxon>
        <taxon>Tracheophyta</taxon>
        <taxon>Spermatophyta</taxon>
        <taxon>Magnoliopsida</taxon>
        <taxon>eudicotyledons</taxon>
        <taxon>Gunneridae</taxon>
        <taxon>Pentapetalae</taxon>
        <taxon>rosids</taxon>
        <taxon>fabids</taxon>
        <taxon>Fabales</taxon>
        <taxon>Fabaceae</taxon>
        <taxon>Papilionoideae</taxon>
        <taxon>50 kb inversion clade</taxon>
        <taxon>NPAAA clade</taxon>
        <taxon>indigoferoid/millettioid clade</taxon>
        <taxon>Phaseoleae</taxon>
        <taxon>Vigna</taxon>
    </lineage>
</organism>
<feature type="transmembrane region" description="Helical" evidence="1">
    <location>
        <begin position="12"/>
        <end position="43"/>
    </location>
</feature>
<keyword evidence="3" id="KW-1185">Reference proteome</keyword>
<keyword evidence="1" id="KW-0472">Membrane</keyword>
<name>A0A0S3T6I5_PHAAN</name>
<evidence type="ECO:0000313" key="2">
    <source>
        <dbReference type="EMBL" id="BAU00709.1"/>
    </source>
</evidence>
<dbReference type="AlphaFoldDB" id="A0A0S3T6I5"/>
<gene>
    <name evidence="2" type="primary">Vigan.10G232400</name>
    <name evidence="2" type="ORF">VIGAN_10232400</name>
</gene>
<evidence type="ECO:0000256" key="1">
    <source>
        <dbReference type="SAM" id="Phobius"/>
    </source>
</evidence>
<accession>A0A0S3T6I5</accession>
<dbReference type="EMBL" id="AP015043">
    <property type="protein sequence ID" value="BAU00709.1"/>
    <property type="molecule type" value="Genomic_DNA"/>
</dbReference>
<evidence type="ECO:0000313" key="3">
    <source>
        <dbReference type="Proteomes" id="UP000291084"/>
    </source>
</evidence>
<protein>
    <submittedName>
        <fullName evidence="2">Uncharacterized protein</fullName>
    </submittedName>
</protein>
<keyword evidence="1" id="KW-1133">Transmembrane helix</keyword>
<sequence>MSPTIGVDADKLFLISLISKISAFVQIVMLNIYFVCIFVCSFLKHGMFSLYLLLISRGVTLEYTCKCLVKWCLL</sequence>
<keyword evidence="1" id="KW-0812">Transmembrane</keyword>
<dbReference type="Proteomes" id="UP000291084">
    <property type="component" value="Chromosome 10"/>
</dbReference>
<reference evidence="2 3" key="1">
    <citation type="journal article" date="2015" name="Sci. Rep.">
        <title>The power of single molecule real-time sequencing technology in the de novo assembly of a eukaryotic genome.</title>
        <authorList>
            <person name="Sakai H."/>
            <person name="Naito K."/>
            <person name="Ogiso-Tanaka E."/>
            <person name="Takahashi Y."/>
            <person name="Iseki K."/>
            <person name="Muto C."/>
            <person name="Satou K."/>
            <person name="Teruya K."/>
            <person name="Shiroma A."/>
            <person name="Shimoji M."/>
            <person name="Hirano T."/>
            <person name="Itoh T."/>
            <person name="Kaga A."/>
            <person name="Tomooka N."/>
        </authorList>
    </citation>
    <scope>NUCLEOTIDE SEQUENCE [LARGE SCALE GENOMIC DNA]</scope>
    <source>
        <strain evidence="3">cv. Shumari</strain>
    </source>
</reference>
<proteinExistence type="predicted"/>